<dbReference type="Pfam" id="PF12706">
    <property type="entry name" value="Lactamase_B_2"/>
    <property type="match status" value="1"/>
</dbReference>
<dbReference type="InterPro" id="IPR050114">
    <property type="entry name" value="UPF0173_UPF0282_UlaG_hydrolase"/>
</dbReference>
<evidence type="ECO:0000259" key="3">
    <source>
        <dbReference type="SMART" id="SM00849"/>
    </source>
</evidence>
<dbReference type="EMBL" id="AZMJ01000528">
    <property type="protein sequence ID" value="ETI98834.1"/>
    <property type="molecule type" value="Genomic_DNA"/>
</dbReference>
<dbReference type="CDD" id="cd06262">
    <property type="entry name" value="metallo-hydrolase-like_MBL-fold"/>
    <property type="match status" value="1"/>
</dbReference>
<organism evidence="4 5">
    <name type="scientific">Veillonella dispar DORA_11</name>
    <dbReference type="NCBI Taxonomy" id="1403949"/>
    <lineage>
        <taxon>Bacteria</taxon>
        <taxon>Bacillati</taxon>
        <taxon>Bacillota</taxon>
        <taxon>Negativicutes</taxon>
        <taxon>Veillonellales</taxon>
        <taxon>Veillonellaceae</taxon>
        <taxon>Veillonella</taxon>
    </lineage>
</organism>
<dbReference type="SUPFAM" id="SSF56281">
    <property type="entry name" value="Metallo-hydrolase/oxidoreductase"/>
    <property type="match status" value="1"/>
</dbReference>
<name>W1V1L2_9FIRM</name>
<dbReference type="PANTHER" id="PTHR43546:SF3">
    <property type="entry name" value="UPF0173 METAL-DEPENDENT HYDROLASE MJ1163"/>
    <property type="match status" value="1"/>
</dbReference>
<dbReference type="GO" id="GO:0016787">
    <property type="term" value="F:hydrolase activity"/>
    <property type="evidence" value="ECO:0007669"/>
    <property type="project" value="UniProtKB-UniRule"/>
</dbReference>
<dbReference type="HAMAP" id="MF_00457">
    <property type="entry name" value="UPF0173"/>
    <property type="match status" value="1"/>
</dbReference>
<dbReference type="InterPro" id="IPR022877">
    <property type="entry name" value="UPF0173"/>
</dbReference>
<dbReference type="AlphaFoldDB" id="W1V1L2"/>
<feature type="domain" description="Metallo-beta-lactamase" evidence="3">
    <location>
        <begin position="39"/>
        <end position="216"/>
    </location>
</feature>
<sequence>MYKLSPIVLFSFIILYNRIKNCMYKEGSVPMKTKLTYFGHACFMLTRGDVSMIFDPFLTGNTWDIAKKEDIKCQYIFVSHGHDDHYGDTDFIAKANDALVISTAEVAGKAAAAGCRTHAMHLGGKFDFEFGSVRMVPAFHGAGIPGGHAAGCIVNFYGDILYFAGDTALFSDMKLLNRFGEIDYALLPIGDNYTMGVEDAALAASYVKARISIPIHYKTWPVIDREPGVFTSLVEGKYNQTALIIDPGSSIELNN</sequence>
<keyword evidence="1 2" id="KW-0378">Hydrolase</keyword>
<gene>
    <name evidence="4" type="ORF">Q619_VDC00528G0002</name>
</gene>
<evidence type="ECO:0000256" key="1">
    <source>
        <dbReference type="ARBA" id="ARBA00022801"/>
    </source>
</evidence>
<dbReference type="InterPro" id="IPR036866">
    <property type="entry name" value="RibonucZ/Hydroxyglut_hydro"/>
</dbReference>
<proteinExistence type="inferred from homology"/>
<dbReference type="InterPro" id="IPR001279">
    <property type="entry name" value="Metallo-B-lactamas"/>
</dbReference>
<dbReference type="NCBIfam" id="NF001911">
    <property type="entry name" value="PRK00685.1"/>
    <property type="match status" value="1"/>
</dbReference>
<evidence type="ECO:0000313" key="5">
    <source>
        <dbReference type="Proteomes" id="UP000018855"/>
    </source>
</evidence>
<protein>
    <recommendedName>
        <fullName evidence="2">UPF0173 metal-dependent hydrolase Q619_VDC00528G0002</fullName>
    </recommendedName>
</protein>
<comment type="caution">
    <text evidence="4">The sequence shown here is derived from an EMBL/GenBank/DDBJ whole genome shotgun (WGS) entry which is preliminary data.</text>
</comment>
<dbReference type="SMART" id="SM00849">
    <property type="entry name" value="Lactamase_B"/>
    <property type="match status" value="1"/>
</dbReference>
<dbReference type="PANTHER" id="PTHR43546">
    <property type="entry name" value="UPF0173 METAL-DEPENDENT HYDROLASE MJ1163-RELATED"/>
    <property type="match status" value="1"/>
</dbReference>
<evidence type="ECO:0000313" key="4">
    <source>
        <dbReference type="EMBL" id="ETI98834.1"/>
    </source>
</evidence>
<dbReference type="Gene3D" id="3.60.15.10">
    <property type="entry name" value="Ribonuclease Z/Hydroxyacylglutathione hydrolase-like"/>
    <property type="match status" value="1"/>
</dbReference>
<evidence type="ECO:0000256" key="2">
    <source>
        <dbReference type="HAMAP-Rule" id="MF_00457"/>
    </source>
</evidence>
<comment type="similarity">
    <text evidence="2">Belongs to the UPF0173 family.</text>
</comment>
<accession>W1V1L2</accession>
<dbReference type="Proteomes" id="UP000018855">
    <property type="component" value="Unassembled WGS sequence"/>
</dbReference>
<reference evidence="4 5" key="1">
    <citation type="submission" date="2013-12" db="EMBL/GenBank/DDBJ databases">
        <title>A Varibaculum cambriense genome reconstructed from a premature infant gut community with otherwise low bacterial novelty that shifts toward anaerobic metabolism during the third week of life.</title>
        <authorList>
            <person name="Brown C.T."/>
            <person name="Sharon I."/>
            <person name="Thomas B.C."/>
            <person name="Castelle C.J."/>
            <person name="Morowitz M.J."/>
            <person name="Banfield J.F."/>
        </authorList>
    </citation>
    <scope>NUCLEOTIDE SEQUENCE [LARGE SCALE GENOMIC DNA]</scope>
    <source>
        <strain evidence="5">DORA_11</strain>
    </source>
</reference>
<dbReference type="PATRIC" id="fig|1403949.3.peg.724"/>